<gene>
    <name evidence="1" type="ORF">M0R45_034479</name>
</gene>
<dbReference type="EMBL" id="JBEDUW010000007">
    <property type="protein sequence ID" value="KAK9910521.1"/>
    <property type="molecule type" value="Genomic_DNA"/>
</dbReference>
<keyword evidence="2" id="KW-1185">Reference proteome</keyword>
<sequence length="103" mass="11280">MLFLIAIHTAIEETGVAERVQGSIARDMGGEVPRGMAHKTKANVVKAHAFMAHVVGTIVHRPQKLDMRGTLARPVAPRFRMISVTDVEELIIGPAPVVHQRKL</sequence>
<proteinExistence type="predicted"/>
<accession>A0AAW1VTV6</accession>
<evidence type="ECO:0000313" key="1">
    <source>
        <dbReference type="EMBL" id="KAK9910521.1"/>
    </source>
</evidence>
<comment type="caution">
    <text evidence="1">The sequence shown here is derived from an EMBL/GenBank/DDBJ whole genome shotgun (WGS) entry which is preliminary data.</text>
</comment>
<dbReference type="Proteomes" id="UP001457282">
    <property type="component" value="Unassembled WGS sequence"/>
</dbReference>
<reference evidence="1 2" key="1">
    <citation type="journal article" date="2023" name="G3 (Bethesda)">
        <title>A chromosome-length genome assembly and annotation of blackberry (Rubus argutus, cv. 'Hillquist').</title>
        <authorList>
            <person name="Bruna T."/>
            <person name="Aryal R."/>
            <person name="Dudchenko O."/>
            <person name="Sargent D.J."/>
            <person name="Mead D."/>
            <person name="Buti M."/>
            <person name="Cavallini A."/>
            <person name="Hytonen T."/>
            <person name="Andres J."/>
            <person name="Pham M."/>
            <person name="Weisz D."/>
            <person name="Mascagni F."/>
            <person name="Usai G."/>
            <person name="Natali L."/>
            <person name="Bassil N."/>
            <person name="Fernandez G.E."/>
            <person name="Lomsadze A."/>
            <person name="Armour M."/>
            <person name="Olukolu B."/>
            <person name="Poorten T."/>
            <person name="Britton C."/>
            <person name="Davik J."/>
            <person name="Ashrafi H."/>
            <person name="Aiden E.L."/>
            <person name="Borodovsky M."/>
            <person name="Worthington M."/>
        </authorList>
    </citation>
    <scope>NUCLEOTIDE SEQUENCE [LARGE SCALE GENOMIC DNA]</scope>
    <source>
        <strain evidence="1">PI 553951</strain>
    </source>
</reference>
<dbReference type="AlphaFoldDB" id="A0AAW1VTV6"/>
<evidence type="ECO:0000313" key="2">
    <source>
        <dbReference type="Proteomes" id="UP001457282"/>
    </source>
</evidence>
<protein>
    <submittedName>
        <fullName evidence="1">Uncharacterized protein</fullName>
    </submittedName>
</protein>
<name>A0AAW1VTV6_RUBAR</name>
<organism evidence="1 2">
    <name type="scientific">Rubus argutus</name>
    <name type="common">Southern blackberry</name>
    <dbReference type="NCBI Taxonomy" id="59490"/>
    <lineage>
        <taxon>Eukaryota</taxon>
        <taxon>Viridiplantae</taxon>
        <taxon>Streptophyta</taxon>
        <taxon>Embryophyta</taxon>
        <taxon>Tracheophyta</taxon>
        <taxon>Spermatophyta</taxon>
        <taxon>Magnoliopsida</taxon>
        <taxon>eudicotyledons</taxon>
        <taxon>Gunneridae</taxon>
        <taxon>Pentapetalae</taxon>
        <taxon>rosids</taxon>
        <taxon>fabids</taxon>
        <taxon>Rosales</taxon>
        <taxon>Rosaceae</taxon>
        <taxon>Rosoideae</taxon>
        <taxon>Rosoideae incertae sedis</taxon>
        <taxon>Rubus</taxon>
    </lineage>
</organism>